<feature type="compositionally biased region" description="Pro residues" evidence="6">
    <location>
        <begin position="978"/>
        <end position="989"/>
    </location>
</feature>
<dbReference type="PROSITE" id="PS50600">
    <property type="entry name" value="ULP_PROTEASE"/>
    <property type="match status" value="1"/>
</dbReference>
<dbReference type="PANTHER" id="PTHR12606">
    <property type="entry name" value="SENTRIN/SUMO-SPECIFIC PROTEASE"/>
    <property type="match status" value="1"/>
</dbReference>
<accession>A0AAD7C3F7</accession>
<feature type="region of interest" description="Disordered" evidence="6">
    <location>
        <begin position="969"/>
        <end position="1002"/>
    </location>
</feature>
<sequence>MADPPGIRKGLPLGSSARLQIPAEIWTGVKAAVSVESIMKGDRKRKHGHVWSTKRDQLQLFSRICSLHSSLPEEVIISELLVAVVLRRRQPYMSLVCDACPIQHRAMTESSLVLTDRANAQARRSRPTSPASSPPVDKELQPRTETEVPDVSVPCPAPLSLVTTSSGPPPPDPIDVDAIAEPGDAGAPFDVNSQPDELLNDEEWDRRALQIHYWHQFNESHRMVFKTALRRDSIEHPNLLRFVLCNDQMGLADDEVMNCFSTALTAVNSPVHYGQFFGLVPPALDFYITSTYFFTALVEAQDDVAFERAVETVFKKFDLSKMHRLFIPIHDKVRKHWLLALADFKARRLWFYDSWKPNREQWTQRSWHANEHPYVKFERILQRALKALEKRAGRENEWDLLIGVARIPYQLTAFDCGYFVQMTLLHEVYLGGVNLPDCPAILNMTGKTMVRQGRLVLGAGLVSWWSLLSLKVGESLKQRLEAALKREDAANRELAETKAKLDQLREQLDAREIKAKDGLQGSSLTSRPDDSEPRNSSKRPSLRPDGNVALALLNDMTLELSSDADFELMGSMAGWTDEAQVAAGKKLWQEEVKKGIAKNYPRLLETHRKEISKLQEELETARNSKRNRDLDRPERNISSLKTKLAAARDPESQIEREKDLDAGKQLISPLQQQLAAANLHREDALAARAEETIVVKRPDDLISNAAPVQSPDRGESKPAKSTANLKWILKEFHSVKISTSVQVQHQPTVSISTQTDDGETIAVENEQKKLQQTNEELQEAKVELQGKLEKVLSDLTAAPEEAKENLATKSERAKTEESLKIVQDELRRTRDEPQSGLSYSEGAQGLQMHVGEQMHAQTVSDLGPYSIPPWDDTYQMDTAFSTLSMGPSSIPWPASFSPQSHDAPGPASTSSLFNVGTAHILSRGSTDGPPGLPAAQSAVVMVSRPAKRPRLSTEDSFAGKSPFKFVNCAPTHLGPAQPSLPQPFPPPPAGFQSQPSPVVLPL</sequence>
<keyword evidence="3" id="KW-0378">Hydrolase</keyword>
<dbReference type="InterPro" id="IPR003653">
    <property type="entry name" value="Peptidase_C48_C"/>
</dbReference>
<keyword evidence="2" id="KW-0645">Protease</keyword>
<keyword evidence="5" id="KW-0175">Coiled coil</keyword>
<feature type="compositionally biased region" description="Low complexity" evidence="6">
    <location>
        <begin position="990"/>
        <end position="1002"/>
    </location>
</feature>
<feature type="region of interest" description="Disordered" evidence="6">
    <location>
        <begin position="795"/>
        <end position="839"/>
    </location>
</feature>
<keyword evidence="4" id="KW-0788">Thiol protease</keyword>
<gene>
    <name evidence="8" type="ORF">FB45DRAFT_863393</name>
</gene>
<feature type="region of interest" description="Disordered" evidence="6">
    <location>
        <begin position="616"/>
        <end position="654"/>
    </location>
</feature>
<dbReference type="GO" id="GO:0016926">
    <property type="term" value="P:protein desumoylation"/>
    <property type="evidence" value="ECO:0007669"/>
    <property type="project" value="TreeGrafter"/>
</dbReference>
<feature type="domain" description="Ubiquitin-like protease family profile" evidence="7">
    <location>
        <begin position="224"/>
        <end position="427"/>
    </location>
</feature>
<dbReference type="PANTHER" id="PTHR12606:SF141">
    <property type="entry name" value="GH15225P-RELATED"/>
    <property type="match status" value="1"/>
</dbReference>
<dbReference type="Proteomes" id="UP001221142">
    <property type="component" value="Unassembled WGS sequence"/>
</dbReference>
<dbReference type="GO" id="GO:0005634">
    <property type="term" value="C:nucleus"/>
    <property type="evidence" value="ECO:0007669"/>
    <property type="project" value="TreeGrafter"/>
</dbReference>
<name>A0AAD7C3F7_9AGAR</name>
<comment type="caution">
    <text evidence="8">The sequence shown here is derived from an EMBL/GenBank/DDBJ whole genome shotgun (WGS) entry which is preliminary data.</text>
</comment>
<comment type="similarity">
    <text evidence="1">Belongs to the peptidase C48 family.</text>
</comment>
<evidence type="ECO:0000256" key="6">
    <source>
        <dbReference type="SAM" id="MobiDB-lite"/>
    </source>
</evidence>
<dbReference type="GO" id="GO:0016929">
    <property type="term" value="F:deSUMOylase activity"/>
    <property type="evidence" value="ECO:0007669"/>
    <property type="project" value="TreeGrafter"/>
</dbReference>
<evidence type="ECO:0000259" key="7">
    <source>
        <dbReference type="PROSITE" id="PS50600"/>
    </source>
</evidence>
<evidence type="ECO:0000313" key="9">
    <source>
        <dbReference type="Proteomes" id="UP001221142"/>
    </source>
</evidence>
<feature type="compositionally biased region" description="Basic and acidic residues" evidence="6">
    <location>
        <begin position="136"/>
        <end position="146"/>
    </location>
</feature>
<keyword evidence="9" id="KW-1185">Reference proteome</keyword>
<feature type="coiled-coil region" evidence="5">
    <location>
        <begin position="473"/>
        <end position="514"/>
    </location>
</feature>
<evidence type="ECO:0000256" key="1">
    <source>
        <dbReference type="ARBA" id="ARBA00005234"/>
    </source>
</evidence>
<dbReference type="AlphaFoldDB" id="A0AAD7C3F7"/>
<evidence type="ECO:0000256" key="5">
    <source>
        <dbReference type="SAM" id="Coils"/>
    </source>
</evidence>
<organism evidence="8 9">
    <name type="scientific">Roridomyces roridus</name>
    <dbReference type="NCBI Taxonomy" id="1738132"/>
    <lineage>
        <taxon>Eukaryota</taxon>
        <taxon>Fungi</taxon>
        <taxon>Dikarya</taxon>
        <taxon>Basidiomycota</taxon>
        <taxon>Agaricomycotina</taxon>
        <taxon>Agaricomycetes</taxon>
        <taxon>Agaricomycetidae</taxon>
        <taxon>Agaricales</taxon>
        <taxon>Marasmiineae</taxon>
        <taxon>Mycenaceae</taxon>
        <taxon>Roridomyces</taxon>
    </lineage>
</organism>
<feature type="compositionally biased region" description="Basic and acidic residues" evidence="6">
    <location>
        <begin position="800"/>
        <end position="833"/>
    </location>
</feature>
<dbReference type="InterPro" id="IPR038765">
    <property type="entry name" value="Papain-like_cys_pep_sf"/>
</dbReference>
<dbReference type="Pfam" id="PF02902">
    <property type="entry name" value="Peptidase_C48"/>
    <property type="match status" value="1"/>
</dbReference>
<evidence type="ECO:0000256" key="3">
    <source>
        <dbReference type="ARBA" id="ARBA00022801"/>
    </source>
</evidence>
<evidence type="ECO:0000313" key="8">
    <source>
        <dbReference type="EMBL" id="KAJ7638261.1"/>
    </source>
</evidence>
<dbReference type="SUPFAM" id="SSF54001">
    <property type="entry name" value="Cysteine proteinases"/>
    <property type="match status" value="1"/>
</dbReference>
<dbReference type="Gene3D" id="3.40.395.10">
    <property type="entry name" value="Adenoviral Proteinase, Chain A"/>
    <property type="match status" value="1"/>
</dbReference>
<protein>
    <recommendedName>
        <fullName evidence="7">Ubiquitin-like protease family profile domain-containing protein</fullName>
    </recommendedName>
</protein>
<feature type="compositionally biased region" description="Basic and acidic residues" evidence="6">
    <location>
        <begin position="616"/>
        <end position="635"/>
    </location>
</feature>
<evidence type="ECO:0000256" key="2">
    <source>
        <dbReference type="ARBA" id="ARBA00022670"/>
    </source>
</evidence>
<feature type="region of interest" description="Disordered" evidence="6">
    <location>
        <begin position="118"/>
        <end position="195"/>
    </location>
</feature>
<reference evidence="8" key="1">
    <citation type="submission" date="2023-03" db="EMBL/GenBank/DDBJ databases">
        <title>Massive genome expansion in bonnet fungi (Mycena s.s.) driven by repeated elements and novel gene families across ecological guilds.</title>
        <authorList>
            <consortium name="Lawrence Berkeley National Laboratory"/>
            <person name="Harder C.B."/>
            <person name="Miyauchi S."/>
            <person name="Viragh M."/>
            <person name="Kuo A."/>
            <person name="Thoen E."/>
            <person name="Andreopoulos B."/>
            <person name="Lu D."/>
            <person name="Skrede I."/>
            <person name="Drula E."/>
            <person name="Henrissat B."/>
            <person name="Morin E."/>
            <person name="Kohler A."/>
            <person name="Barry K."/>
            <person name="LaButti K."/>
            <person name="Morin E."/>
            <person name="Salamov A."/>
            <person name="Lipzen A."/>
            <person name="Mereny Z."/>
            <person name="Hegedus B."/>
            <person name="Baldrian P."/>
            <person name="Stursova M."/>
            <person name="Weitz H."/>
            <person name="Taylor A."/>
            <person name="Grigoriev I.V."/>
            <person name="Nagy L.G."/>
            <person name="Martin F."/>
            <person name="Kauserud H."/>
        </authorList>
    </citation>
    <scope>NUCLEOTIDE SEQUENCE</scope>
    <source>
        <strain evidence="8">9284</strain>
    </source>
</reference>
<dbReference type="EMBL" id="JARKIF010000005">
    <property type="protein sequence ID" value="KAJ7638261.1"/>
    <property type="molecule type" value="Genomic_DNA"/>
</dbReference>
<proteinExistence type="inferred from homology"/>
<evidence type="ECO:0000256" key="4">
    <source>
        <dbReference type="ARBA" id="ARBA00022807"/>
    </source>
</evidence>
<feature type="region of interest" description="Disordered" evidence="6">
    <location>
        <begin position="515"/>
        <end position="546"/>
    </location>
</feature>
<dbReference type="GO" id="GO:0006508">
    <property type="term" value="P:proteolysis"/>
    <property type="evidence" value="ECO:0007669"/>
    <property type="project" value="UniProtKB-KW"/>
</dbReference>